<dbReference type="GO" id="GO:0005634">
    <property type="term" value="C:nucleus"/>
    <property type="evidence" value="ECO:0007669"/>
    <property type="project" value="UniProtKB-SubCell"/>
</dbReference>
<evidence type="ECO:0000256" key="1">
    <source>
        <dbReference type="ARBA" id="ARBA00004123"/>
    </source>
</evidence>
<evidence type="ECO:0000313" key="4">
    <source>
        <dbReference type="EMBL" id="CDK29250.1"/>
    </source>
</evidence>
<evidence type="ECO:0000256" key="2">
    <source>
        <dbReference type="ARBA" id="ARBA00023242"/>
    </source>
</evidence>
<dbReference type="GeneID" id="34522626"/>
<dbReference type="SUPFAM" id="SSF57701">
    <property type="entry name" value="Zn2/Cys6 DNA-binding domain"/>
    <property type="match status" value="1"/>
</dbReference>
<dbReference type="STRING" id="1382522.W6MXP5"/>
<dbReference type="EMBL" id="HG793130">
    <property type="protein sequence ID" value="CDK29250.1"/>
    <property type="molecule type" value="Genomic_DNA"/>
</dbReference>
<dbReference type="PROSITE" id="PS50048">
    <property type="entry name" value="ZN2_CY6_FUNGAL_2"/>
    <property type="match status" value="1"/>
</dbReference>
<feature type="domain" description="Zn(2)-C6 fungal-type" evidence="3">
    <location>
        <begin position="9"/>
        <end position="37"/>
    </location>
</feature>
<gene>
    <name evidence="4" type="ORF">KUCA_T00005238001</name>
</gene>
<dbReference type="CDD" id="cd00067">
    <property type="entry name" value="GAL4"/>
    <property type="match status" value="1"/>
</dbReference>
<dbReference type="PROSITE" id="PS00463">
    <property type="entry name" value="ZN2_CY6_FUNGAL_1"/>
    <property type="match status" value="1"/>
</dbReference>
<dbReference type="Pfam" id="PF11951">
    <property type="entry name" value="Fungal_trans_2"/>
    <property type="match status" value="1"/>
</dbReference>
<evidence type="ECO:0000313" key="5">
    <source>
        <dbReference type="Proteomes" id="UP000019384"/>
    </source>
</evidence>
<dbReference type="PANTHER" id="PTHR37534:SF26">
    <property type="entry name" value="TRANSCRIPTION FACTOR, PUTATIVE-RELATED"/>
    <property type="match status" value="1"/>
</dbReference>
<keyword evidence="5" id="KW-1185">Reference proteome</keyword>
<proteinExistence type="predicted"/>
<dbReference type="SMART" id="SM00066">
    <property type="entry name" value="GAL4"/>
    <property type="match status" value="1"/>
</dbReference>
<accession>W6MXP5</accession>
<dbReference type="InterPro" id="IPR001138">
    <property type="entry name" value="Zn2Cys6_DnaBD"/>
</dbReference>
<protein>
    <recommendedName>
        <fullName evidence="3">Zn(2)-C6 fungal-type domain-containing protein</fullName>
    </recommendedName>
</protein>
<dbReference type="GO" id="GO:0045944">
    <property type="term" value="P:positive regulation of transcription by RNA polymerase II"/>
    <property type="evidence" value="ECO:0007669"/>
    <property type="project" value="TreeGrafter"/>
</dbReference>
<keyword evidence="2" id="KW-0539">Nucleus</keyword>
<organism evidence="4 5">
    <name type="scientific">Kuraishia capsulata CBS 1993</name>
    <dbReference type="NCBI Taxonomy" id="1382522"/>
    <lineage>
        <taxon>Eukaryota</taxon>
        <taxon>Fungi</taxon>
        <taxon>Dikarya</taxon>
        <taxon>Ascomycota</taxon>
        <taxon>Saccharomycotina</taxon>
        <taxon>Pichiomycetes</taxon>
        <taxon>Pichiales</taxon>
        <taxon>Pichiaceae</taxon>
        <taxon>Kuraishia</taxon>
    </lineage>
</organism>
<dbReference type="HOGENOM" id="CLU_019313_0_0_1"/>
<dbReference type="OrthoDB" id="3251668at2759"/>
<evidence type="ECO:0000259" key="3">
    <source>
        <dbReference type="PROSITE" id="PS50048"/>
    </source>
</evidence>
<name>W6MXP5_9ASCO</name>
<dbReference type="RefSeq" id="XP_022461238.1">
    <property type="nucleotide sequence ID" value="XM_022600414.1"/>
</dbReference>
<comment type="subcellular location">
    <subcellularLocation>
        <location evidence="1">Nucleus</location>
    </subcellularLocation>
</comment>
<dbReference type="GO" id="GO:0000976">
    <property type="term" value="F:transcription cis-regulatory region binding"/>
    <property type="evidence" value="ECO:0007669"/>
    <property type="project" value="TreeGrafter"/>
</dbReference>
<reference evidence="4" key="2">
    <citation type="submission" date="2014-02" db="EMBL/GenBank/DDBJ databases">
        <title>Complete DNA sequence of /Kuraishia capsulata/ illustrates novel genomic features among budding yeasts (/Saccharomycotina/).</title>
        <authorList>
            <person name="Morales L."/>
            <person name="Noel B."/>
            <person name="Porcel B."/>
            <person name="Marcet-Houben M."/>
            <person name="Hullo M-F."/>
            <person name="Sacerdot C."/>
            <person name="Tekaia F."/>
            <person name="Leh-Louis V."/>
            <person name="Despons L."/>
            <person name="Khanna V."/>
            <person name="Aury J-M."/>
            <person name="Barbe V."/>
            <person name="Couloux A."/>
            <person name="Labadie K."/>
            <person name="Pelletier E."/>
            <person name="Souciet J-L."/>
            <person name="Boekhout T."/>
            <person name="Gabaldon T."/>
            <person name="Wincker P."/>
            <person name="Dujon B."/>
        </authorList>
    </citation>
    <scope>NUCLEOTIDE SEQUENCE</scope>
    <source>
        <strain evidence="4">CBS 1993</strain>
    </source>
</reference>
<dbReference type="InterPro" id="IPR036864">
    <property type="entry name" value="Zn2-C6_fun-type_DNA-bd_sf"/>
</dbReference>
<dbReference type="Pfam" id="PF00172">
    <property type="entry name" value="Zn_clus"/>
    <property type="match status" value="1"/>
</dbReference>
<reference evidence="4" key="1">
    <citation type="submission" date="2013-12" db="EMBL/GenBank/DDBJ databases">
        <authorList>
            <person name="Genoscope - CEA"/>
        </authorList>
    </citation>
    <scope>NUCLEOTIDE SEQUENCE</scope>
    <source>
        <strain evidence="4">CBS 1993</strain>
    </source>
</reference>
<dbReference type="InterPro" id="IPR021858">
    <property type="entry name" value="Fun_TF"/>
</dbReference>
<dbReference type="AlphaFoldDB" id="W6MXP5"/>
<sequence length="454" mass="51168">MVRTRSTKGCWTCKLRKKKCDEVQPNCDRCTKSGIECLGYGEKPSWIVRSSNPKGKRGSISAPGVAIKKAGSGSETWSKDKDAELLLYYLEKVFPLQWQYYKGSNYWILPLLSRSKAMFHAVLSIAAVHMASAKTGIDEYLQMHHELTLKELRNTISIEKDPETNVKSLAAVVMLVSYELFRGGYENWEVHLNAGVALMSLITDEGRECGPLYNAEIARIPENQTRLFLTACIIWMDVSSCGIMGKACGMDSYLHRIVRSKSFVPMEELMGCKTEVFIQLNEVAKLHDWKRRLQAKNSLSVTQLIERGSHIQKTLGLALRETAPNDPLIDSTTKLFALAILVYLSGVISGFSPANPDIMEAVDEAISLMRRIPQNYYRGNVFPICVFGSMCDRKYYGFFLDLFIGGAMDVSFGNTAVTLKIIQRTWELRDANSDKRLISWFDAVEDLQLYALLV</sequence>
<dbReference type="GO" id="GO:0000981">
    <property type="term" value="F:DNA-binding transcription factor activity, RNA polymerase II-specific"/>
    <property type="evidence" value="ECO:0007669"/>
    <property type="project" value="InterPro"/>
</dbReference>
<dbReference type="PANTHER" id="PTHR37534">
    <property type="entry name" value="TRANSCRIPTIONAL ACTIVATOR PROTEIN UGA3"/>
    <property type="match status" value="1"/>
</dbReference>
<dbReference type="Gene3D" id="4.10.240.10">
    <property type="entry name" value="Zn(2)-C6 fungal-type DNA-binding domain"/>
    <property type="match status" value="1"/>
</dbReference>
<dbReference type="Proteomes" id="UP000019384">
    <property type="component" value="Unassembled WGS sequence"/>
</dbReference>
<dbReference type="GO" id="GO:0008270">
    <property type="term" value="F:zinc ion binding"/>
    <property type="evidence" value="ECO:0007669"/>
    <property type="project" value="InterPro"/>
</dbReference>